<dbReference type="Gene3D" id="1.10.8.60">
    <property type="match status" value="1"/>
</dbReference>
<dbReference type="GO" id="GO:0003677">
    <property type="term" value="F:DNA binding"/>
    <property type="evidence" value="ECO:0007669"/>
    <property type="project" value="InterPro"/>
</dbReference>
<keyword evidence="3" id="KW-0808">Transferase</keyword>
<evidence type="ECO:0000256" key="10">
    <source>
        <dbReference type="ARBA" id="ARBA00022932"/>
    </source>
</evidence>
<dbReference type="PANTHER" id="PTHR11669:SF0">
    <property type="entry name" value="PROTEIN STICHEL-LIKE 2"/>
    <property type="match status" value="1"/>
</dbReference>
<dbReference type="InterPro" id="IPR012763">
    <property type="entry name" value="DNA_pol_III_sug/sutau_N"/>
</dbReference>
<dbReference type="InterPro" id="IPR027417">
    <property type="entry name" value="P-loop_NTPase"/>
</dbReference>
<dbReference type="SUPFAM" id="SSF52540">
    <property type="entry name" value="P-loop containing nucleoside triphosphate hydrolases"/>
    <property type="match status" value="1"/>
</dbReference>
<dbReference type="Gene3D" id="3.40.50.300">
    <property type="entry name" value="P-loop containing nucleotide triphosphate hydrolases"/>
    <property type="match status" value="1"/>
</dbReference>
<evidence type="ECO:0000256" key="12">
    <source>
        <dbReference type="SAM" id="MobiDB-lite"/>
    </source>
</evidence>
<dbReference type="NCBIfam" id="NF004046">
    <property type="entry name" value="PRK05563.1"/>
    <property type="match status" value="1"/>
</dbReference>
<protein>
    <recommendedName>
        <fullName evidence="2">DNA-directed DNA polymerase</fullName>
        <ecNumber evidence="2">2.7.7.7</ecNumber>
    </recommendedName>
</protein>
<feature type="domain" description="AAA+ ATPase" evidence="13">
    <location>
        <begin position="36"/>
        <end position="178"/>
    </location>
</feature>
<dbReference type="Pfam" id="PF13177">
    <property type="entry name" value="DNA_pol3_delta2"/>
    <property type="match status" value="1"/>
</dbReference>
<evidence type="ECO:0000313" key="15">
    <source>
        <dbReference type="Proteomes" id="UP000194903"/>
    </source>
</evidence>
<dbReference type="AlphaFoldDB" id="A0A252F1I2"/>
<accession>A0A252F1I2</accession>
<keyword evidence="8" id="KW-0862">Zinc</keyword>
<dbReference type="Pfam" id="PF12169">
    <property type="entry name" value="DNA_pol3_gamma3"/>
    <property type="match status" value="1"/>
</dbReference>
<name>A0A252F1I2_9FIRM</name>
<gene>
    <name evidence="14" type="ORF">CBW42_11965</name>
</gene>
<evidence type="ECO:0000256" key="7">
    <source>
        <dbReference type="ARBA" id="ARBA00022741"/>
    </source>
</evidence>
<dbReference type="EMBL" id="NHOC01000011">
    <property type="protein sequence ID" value="OUM19637.1"/>
    <property type="molecule type" value="Genomic_DNA"/>
</dbReference>
<dbReference type="InterPro" id="IPR045085">
    <property type="entry name" value="HLD_clamp_pol_III_gamma_tau"/>
</dbReference>
<evidence type="ECO:0000313" key="14">
    <source>
        <dbReference type="EMBL" id="OUM19637.1"/>
    </source>
</evidence>
<keyword evidence="7" id="KW-0547">Nucleotide-binding</keyword>
<keyword evidence="15" id="KW-1185">Reference proteome</keyword>
<keyword evidence="4" id="KW-0548">Nucleotidyltransferase</keyword>
<dbReference type="Pfam" id="PF22608">
    <property type="entry name" value="DNAX_ATPase_lid"/>
    <property type="match status" value="1"/>
</dbReference>
<dbReference type="InterPro" id="IPR008921">
    <property type="entry name" value="DNA_pol3_clamp-load_cplx_C"/>
</dbReference>
<comment type="caution">
    <text evidence="14">The sequence shown here is derived from an EMBL/GenBank/DDBJ whole genome shotgun (WGS) entry which is preliminary data.</text>
</comment>
<dbReference type="SMART" id="SM00382">
    <property type="entry name" value="AAA"/>
    <property type="match status" value="1"/>
</dbReference>
<dbReference type="EC" id="2.7.7.7" evidence="2"/>
<dbReference type="PANTHER" id="PTHR11669">
    <property type="entry name" value="REPLICATION FACTOR C / DNA POLYMERASE III GAMMA-TAU SUBUNIT"/>
    <property type="match status" value="1"/>
</dbReference>
<keyword evidence="9" id="KW-0067">ATP-binding</keyword>
<dbReference type="RefSeq" id="WP_087021860.1">
    <property type="nucleotide sequence ID" value="NZ_NHOC01000011.1"/>
</dbReference>
<dbReference type="InterPro" id="IPR001270">
    <property type="entry name" value="ClpA/B"/>
</dbReference>
<comment type="catalytic activity">
    <reaction evidence="11">
        <text>DNA(n) + a 2'-deoxyribonucleoside 5'-triphosphate = DNA(n+1) + diphosphate</text>
        <dbReference type="Rhea" id="RHEA:22508"/>
        <dbReference type="Rhea" id="RHEA-COMP:17339"/>
        <dbReference type="Rhea" id="RHEA-COMP:17340"/>
        <dbReference type="ChEBI" id="CHEBI:33019"/>
        <dbReference type="ChEBI" id="CHEBI:61560"/>
        <dbReference type="ChEBI" id="CHEBI:173112"/>
        <dbReference type="EC" id="2.7.7.7"/>
    </reaction>
</comment>
<evidence type="ECO:0000256" key="9">
    <source>
        <dbReference type="ARBA" id="ARBA00022840"/>
    </source>
</evidence>
<dbReference type="SUPFAM" id="SSF48019">
    <property type="entry name" value="post-AAA+ oligomerization domain-like"/>
    <property type="match status" value="1"/>
</dbReference>
<dbReference type="GO" id="GO:0046872">
    <property type="term" value="F:metal ion binding"/>
    <property type="evidence" value="ECO:0007669"/>
    <property type="project" value="UniProtKB-KW"/>
</dbReference>
<reference evidence="14 15" key="1">
    <citation type="submission" date="2017-05" db="EMBL/GenBank/DDBJ databases">
        <title>Butyricicoccus porcorum sp. nov. a butyrate-producing bacterium from the swine intestinal tract.</title>
        <authorList>
            <person name="Trachsel J."/>
            <person name="Humphrey S."/>
            <person name="Allen H.K."/>
        </authorList>
    </citation>
    <scope>NUCLEOTIDE SEQUENCE [LARGE SCALE GENOMIC DNA]</scope>
    <source>
        <strain evidence="14">BB10</strain>
    </source>
</reference>
<dbReference type="GO" id="GO:0005524">
    <property type="term" value="F:ATP binding"/>
    <property type="evidence" value="ECO:0007669"/>
    <property type="project" value="UniProtKB-KW"/>
</dbReference>
<evidence type="ECO:0000256" key="1">
    <source>
        <dbReference type="ARBA" id="ARBA00006360"/>
    </source>
</evidence>
<sequence length="545" mass="59330">MYQALYRKWRPTRFADVVGQQHITDTLRAQLESGRLSHAYLFTGTRGTGKTTCAKILARAVNCTNLQNGDPCGECPSCRGILDGSVLDVVEIDAASNNGVDNIRDIRDETRYTPASVKMRVYIIDEVHMLSQGAFNALLKTLEEPPAHVLFILATTEINKVPATILSRCQRFDFRRISPHDIAHRLTEIAEQEHIALTEGGARMIARLADGALRDALSILDRAAAGSSEPIDEEHVASGVGILAGDTAVDLMQHILTGDLTAAIGQLAESYTAGRELGAVLDQLLGLIRDMLLVKTSKSDVSTLLSPAYSLKTVQRLCEGVPASRLLAYTGILQEALTRMPHAANRRIEAELCVVRLCQLTAEDYDTLSGRVDALEEKLAHGVPVMAAAPAAQQPSDDRFPSDLDAPPPGDEDMPLWDDMDAPAQVPAKPKQPEKLECSPQWNDITLAAKKLLPMSKFAQLTFAKGVLHGKDLLVVCEDSFTYELCNETSVKQALAQAAQTVMGRDYRVKVLEESNVSALSTKANPVDDIIRRAGELDIACEIDD</sequence>
<feature type="compositionally biased region" description="Acidic residues" evidence="12">
    <location>
        <begin position="410"/>
        <end position="421"/>
    </location>
</feature>
<dbReference type="InterPro" id="IPR050238">
    <property type="entry name" value="DNA_Rep/Repair_Clamp_Loader"/>
</dbReference>
<dbReference type="Proteomes" id="UP000194903">
    <property type="component" value="Unassembled WGS sequence"/>
</dbReference>
<dbReference type="PRINTS" id="PR00300">
    <property type="entry name" value="CLPPROTEASEA"/>
</dbReference>
<evidence type="ECO:0000256" key="4">
    <source>
        <dbReference type="ARBA" id="ARBA00022695"/>
    </source>
</evidence>
<evidence type="ECO:0000259" key="13">
    <source>
        <dbReference type="SMART" id="SM00382"/>
    </source>
</evidence>
<dbReference type="FunFam" id="3.40.50.300:FF:000014">
    <property type="entry name" value="DNA polymerase III subunit gamma/tau"/>
    <property type="match status" value="1"/>
</dbReference>
<keyword evidence="5" id="KW-0235">DNA replication</keyword>
<evidence type="ECO:0000256" key="3">
    <source>
        <dbReference type="ARBA" id="ARBA00022679"/>
    </source>
</evidence>
<dbReference type="GO" id="GO:0003887">
    <property type="term" value="F:DNA-directed DNA polymerase activity"/>
    <property type="evidence" value="ECO:0007669"/>
    <property type="project" value="UniProtKB-KW"/>
</dbReference>
<dbReference type="GO" id="GO:0009360">
    <property type="term" value="C:DNA polymerase III complex"/>
    <property type="evidence" value="ECO:0007669"/>
    <property type="project" value="InterPro"/>
</dbReference>
<organism evidence="14 15">
    <name type="scientific">Butyricicoccus porcorum</name>
    <dbReference type="NCBI Taxonomy" id="1945634"/>
    <lineage>
        <taxon>Bacteria</taxon>
        <taxon>Bacillati</taxon>
        <taxon>Bacillota</taxon>
        <taxon>Clostridia</taxon>
        <taxon>Eubacteriales</taxon>
        <taxon>Butyricicoccaceae</taxon>
        <taxon>Butyricicoccus</taxon>
    </lineage>
</organism>
<dbReference type="InterPro" id="IPR003593">
    <property type="entry name" value="AAA+_ATPase"/>
</dbReference>
<dbReference type="NCBIfam" id="TIGR02397">
    <property type="entry name" value="dnaX_nterm"/>
    <property type="match status" value="1"/>
</dbReference>
<feature type="region of interest" description="Disordered" evidence="12">
    <location>
        <begin position="390"/>
        <end position="436"/>
    </location>
</feature>
<dbReference type="GO" id="GO:0006261">
    <property type="term" value="P:DNA-templated DNA replication"/>
    <property type="evidence" value="ECO:0007669"/>
    <property type="project" value="TreeGrafter"/>
</dbReference>
<evidence type="ECO:0000256" key="8">
    <source>
        <dbReference type="ARBA" id="ARBA00022833"/>
    </source>
</evidence>
<evidence type="ECO:0000256" key="5">
    <source>
        <dbReference type="ARBA" id="ARBA00022705"/>
    </source>
</evidence>
<evidence type="ECO:0000256" key="6">
    <source>
        <dbReference type="ARBA" id="ARBA00022723"/>
    </source>
</evidence>
<proteinExistence type="inferred from homology"/>
<evidence type="ECO:0000256" key="11">
    <source>
        <dbReference type="ARBA" id="ARBA00049244"/>
    </source>
</evidence>
<dbReference type="CDD" id="cd18137">
    <property type="entry name" value="HLD_clamp_pol_III_gamma_tau"/>
    <property type="match status" value="1"/>
</dbReference>
<dbReference type="Gene3D" id="1.20.272.10">
    <property type="match status" value="1"/>
</dbReference>
<evidence type="ECO:0000256" key="2">
    <source>
        <dbReference type="ARBA" id="ARBA00012417"/>
    </source>
</evidence>
<dbReference type="OrthoDB" id="9810148at2"/>
<dbReference type="InterPro" id="IPR022754">
    <property type="entry name" value="DNA_pol_III_gamma-3"/>
</dbReference>
<comment type="similarity">
    <text evidence="1">Belongs to the DnaX/STICHEL family.</text>
</comment>
<keyword evidence="10" id="KW-0239">DNA-directed DNA polymerase</keyword>
<keyword evidence="6" id="KW-0479">Metal-binding</keyword>